<gene>
    <name evidence="1" type="ORF">COE48_18265</name>
</gene>
<dbReference type="Pfam" id="PF06013">
    <property type="entry name" value="WXG100"/>
    <property type="match status" value="1"/>
</dbReference>
<proteinExistence type="predicted"/>
<dbReference type="SUPFAM" id="SSF140453">
    <property type="entry name" value="EsxAB dimer-like"/>
    <property type="match status" value="1"/>
</dbReference>
<comment type="caution">
    <text evidence="1">The sequence shown here is derived from an EMBL/GenBank/DDBJ whole genome shotgun (WGS) entry which is preliminary data.</text>
</comment>
<dbReference type="NCBIfam" id="TIGR03930">
    <property type="entry name" value="WXG100_ESAT6"/>
    <property type="match status" value="1"/>
</dbReference>
<organism evidence="1 2">
    <name type="scientific">Bacillus thuringiensis</name>
    <dbReference type="NCBI Taxonomy" id="1428"/>
    <lineage>
        <taxon>Bacteria</taxon>
        <taxon>Bacillati</taxon>
        <taxon>Bacillota</taxon>
        <taxon>Bacilli</taxon>
        <taxon>Bacillales</taxon>
        <taxon>Bacillaceae</taxon>
        <taxon>Bacillus</taxon>
        <taxon>Bacillus cereus group</taxon>
    </lineage>
</organism>
<reference evidence="1 2" key="1">
    <citation type="submission" date="2017-09" db="EMBL/GenBank/DDBJ databases">
        <title>Large-scale bioinformatics analysis of Bacillus genomes uncovers conserved roles of natural products in bacterial physiology.</title>
        <authorList>
            <consortium name="Agbiome Team Llc"/>
            <person name="Bleich R.M."/>
            <person name="Grubbs K.J."/>
            <person name="Santa Maria K.C."/>
            <person name="Allen S.E."/>
            <person name="Farag S."/>
            <person name="Shank E.A."/>
            <person name="Bowers A."/>
        </authorList>
    </citation>
    <scope>NUCLEOTIDE SEQUENCE [LARGE SCALE GENOMIC DNA]</scope>
    <source>
        <strain evidence="1 2">AFS030179</strain>
    </source>
</reference>
<dbReference type="InterPro" id="IPR036689">
    <property type="entry name" value="ESAT-6-like_sf"/>
</dbReference>
<name>A0AB36V8D9_BACTU</name>
<dbReference type="Proteomes" id="UP000223445">
    <property type="component" value="Unassembled WGS sequence"/>
</dbReference>
<evidence type="ECO:0000313" key="1">
    <source>
        <dbReference type="EMBL" id="PGZ02235.1"/>
    </source>
</evidence>
<dbReference type="RefSeq" id="WP_000502305.1">
    <property type="nucleotide sequence ID" value="NZ_JAQQBL010000003.1"/>
</dbReference>
<evidence type="ECO:0000313" key="2">
    <source>
        <dbReference type="Proteomes" id="UP000223445"/>
    </source>
</evidence>
<protein>
    <submittedName>
        <fullName evidence="1">WXG100 family type VII secretion target</fullName>
    </submittedName>
</protein>
<dbReference type="InterPro" id="IPR010310">
    <property type="entry name" value="T7SS_ESAT-6-like"/>
</dbReference>
<dbReference type="Gene3D" id="1.10.287.850">
    <property type="entry name" value="HP0062-like domain"/>
    <property type="match status" value="1"/>
</dbReference>
<sequence>MGDIKVTPEELRNRAKTFKYASAEATDRHNRILSEVFNLQMRWIGASSLTFYNDLPRFNKSYEDYVQCLNHIESELERIAEKFEQADNHYIFKDAGAVIGDSIKDNSPFAQVLNYNTDITLPKNAKTFFDDVNGYDKIGGEAKGAVIDAGFKVGDFTIHEQLLRGEVKAQFGGGIGGEAKAGVTFNDFGVDHEDGKVHVKVGNAEAGVEAKDGHVGIGAKADLIKGEAEVKIPIPFIDDWKIVVGGEAAYGSIGGEAKLGLMNELDVGFGIGLGVKFGVEKD</sequence>
<dbReference type="EMBL" id="NUPM01000012">
    <property type="protein sequence ID" value="PGZ02235.1"/>
    <property type="molecule type" value="Genomic_DNA"/>
</dbReference>
<dbReference type="AlphaFoldDB" id="A0AB36V8D9"/>
<accession>A0AB36V8D9</accession>